<name>A0AAE2ZJ35_PRORE</name>
<dbReference type="EMBL" id="JAHWLI010000134">
    <property type="protein sequence ID" value="MBW3118973.1"/>
    <property type="molecule type" value="Genomic_DNA"/>
</dbReference>
<proteinExistence type="predicted"/>
<comment type="caution">
    <text evidence="1">The sequence shown here is derived from an EMBL/GenBank/DDBJ whole genome shotgun (WGS) entry which is preliminary data.</text>
</comment>
<evidence type="ECO:0000313" key="2">
    <source>
        <dbReference type="Proteomes" id="UP001155882"/>
    </source>
</evidence>
<organism evidence="1 2">
    <name type="scientific">Providencia rettgeri</name>
    <dbReference type="NCBI Taxonomy" id="587"/>
    <lineage>
        <taxon>Bacteria</taxon>
        <taxon>Pseudomonadati</taxon>
        <taxon>Pseudomonadota</taxon>
        <taxon>Gammaproteobacteria</taxon>
        <taxon>Enterobacterales</taxon>
        <taxon>Morganellaceae</taxon>
        <taxon>Providencia</taxon>
    </lineage>
</organism>
<protein>
    <submittedName>
        <fullName evidence="1">Uncharacterized protein</fullName>
    </submittedName>
</protein>
<reference evidence="1" key="1">
    <citation type="submission" date="2021-07" db="EMBL/GenBank/DDBJ databases">
        <authorList>
            <person name="Stanton E."/>
        </authorList>
    </citation>
    <scope>NUCLEOTIDE SEQUENCE</scope>
    <source>
        <strain evidence="1">2021EL-01139</strain>
    </source>
</reference>
<dbReference type="Proteomes" id="UP001155882">
    <property type="component" value="Unassembled WGS sequence"/>
</dbReference>
<dbReference type="AlphaFoldDB" id="A0AAE2ZJ35"/>
<evidence type="ECO:0000313" key="1">
    <source>
        <dbReference type="EMBL" id="MBW3118973.1"/>
    </source>
</evidence>
<sequence>MTEEKYYDYLVIGGEHDGQVFSAPYVRELEVTCEKQPLPKFYSRDSKAETLIPRTVTYKVIEHITDSDLRYFIASNDDLDGKEIDITRRIHELDSGISPVN</sequence>
<dbReference type="RefSeq" id="WP_165881040.1">
    <property type="nucleotide sequence ID" value="NZ_JAAOIA010000064.1"/>
</dbReference>
<gene>
    <name evidence="1" type="ORF">KYI77_21295</name>
</gene>
<accession>A0AAE2ZJ35</accession>